<dbReference type="PANTHER" id="PTHR12558">
    <property type="entry name" value="CELL DIVISION CYCLE 16,23,27"/>
    <property type="match status" value="1"/>
</dbReference>
<feature type="domain" description="Cdc23" evidence="8">
    <location>
        <begin position="18"/>
        <end position="273"/>
    </location>
</feature>
<keyword evidence="3" id="KW-0498">Mitosis</keyword>
<keyword evidence="1" id="KW-0132">Cell division</keyword>
<evidence type="ECO:0000256" key="2">
    <source>
        <dbReference type="ARBA" id="ARBA00022737"/>
    </source>
</evidence>
<dbReference type="SMART" id="SM00028">
    <property type="entry name" value="TPR"/>
    <property type="match status" value="7"/>
</dbReference>
<evidence type="ECO:0000259" key="8">
    <source>
        <dbReference type="Pfam" id="PF04049"/>
    </source>
</evidence>
<dbReference type="GO" id="GO:0045842">
    <property type="term" value="P:positive regulation of mitotic metaphase/anaphase transition"/>
    <property type="evidence" value="ECO:0007669"/>
    <property type="project" value="TreeGrafter"/>
</dbReference>
<dbReference type="GO" id="GO:0031145">
    <property type="term" value="P:anaphase-promoting complex-dependent catabolic process"/>
    <property type="evidence" value="ECO:0007669"/>
    <property type="project" value="TreeGrafter"/>
</dbReference>
<dbReference type="Gene3D" id="1.25.40.10">
    <property type="entry name" value="Tetratricopeptide repeat domain"/>
    <property type="match status" value="2"/>
</dbReference>
<dbReference type="InterPro" id="IPR007192">
    <property type="entry name" value="APC8"/>
</dbReference>
<dbReference type="Proteomes" id="UP001372834">
    <property type="component" value="Unassembled WGS sequence"/>
</dbReference>
<keyword evidence="5 7" id="KW-0802">TPR repeat</keyword>
<evidence type="ECO:0000256" key="6">
    <source>
        <dbReference type="ARBA" id="ARBA00023306"/>
    </source>
</evidence>
<evidence type="ECO:0000256" key="7">
    <source>
        <dbReference type="PROSITE-ProRule" id="PRU00339"/>
    </source>
</evidence>
<feature type="repeat" description="TPR" evidence="7">
    <location>
        <begin position="368"/>
        <end position="401"/>
    </location>
</feature>
<dbReference type="GO" id="GO:0016567">
    <property type="term" value="P:protein ubiquitination"/>
    <property type="evidence" value="ECO:0007669"/>
    <property type="project" value="TreeGrafter"/>
</dbReference>
<keyword evidence="6" id="KW-0131">Cell cycle</keyword>
<dbReference type="EMBL" id="JAWJWE010000001">
    <property type="protein sequence ID" value="KAK6643777.1"/>
    <property type="molecule type" value="Genomic_DNA"/>
</dbReference>
<dbReference type="AlphaFoldDB" id="A0AAN8SEV0"/>
<accession>A0AAN8SEV0</accession>
<dbReference type="InterPro" id="IPR019734">
    <property type="entry name" value="TPR_rpt"/>
</dbReference>
<dbReference type="Pfam" id="PF04049">
    <property type="entry name" value="ANAPC8"/>
    <property type="match status" value="1"/>
</dbReference>
<reference evidence="9 10" key="1">
    <citation type="submission" date="2023-10" db="EMBL/GenBank/DDBJ databases">
        <title>Genomes of two closely related lineages of the louse Polyplax serrata with different host specificities.</title>
        <authorList>
            <person name="Martinu J."/>
            <person name="Tarabai H."/>
            <person name="Stefka J."/>
            <person name="Hypsa V."/>
        </authorList>
    </citation>
    <scope>NUCLEOTIDE SEQUENCE [LARGE SCALE GENOMIC DNA]</scope>
    <source>
        <strain evidence="9">HR10_N</strain>
    </source>
</reference>
<dbReference type="InterPro" id="IPR011990">
    <property type="entry name" value="TPR-like_helical_dom_sf"/>
</dbReference>
<dbReference type="SUPFAM" id="SSF81901">
    <property type="entry name" value="HCP-like"/>
    <property type="match status" value="1"/>
</dbReference>
<feature type="repeat" description="TPR" evidence="7">
    <location>
        <begin position="402"/>
        <end position="435"/>
    </location>
</feature>
<dbReference type="Pfam" id="PF13181">
    <property type="entry name" value="TPR_8"/>
    <property type="match status" value="3"/>
</dbReference>
<keyword evidence="2" id="KW-0677">Repeat</keyword>
<dbReference type="PANTHER" id="PTHR12558:SF10">
    <property type="entry name" value="CELL DIVISION CYCLE PROTEIN 23 HOMOLOG"/>
    <property type="match status" value="1"/>
</dbReference>
<organism evidence="9 10">
    <name type="scientific">Polyplax serrata</name>
    <name type="common">Common mouse louse</name>
    <dbReference type="NCBI Taxonomy" id="468196"/>
    <lineage>
        <taxon>Eukaryota</taxon>
        <taxon>Metazoa</taxon>
        <taxon>Ecdysozoa</taxon>
        <taxon>Arthropoda</taxon>
        <taxon>Hexapoda</taxon>
        <taxon>Insecta</taxon>
        <taxon>Pterygota</taxon>
        <taxon>Neoptera</taxon>
        <taxon>Paraneoptera</taxon>
        <taxon>Psocodea</taxon>
        <taxon>Troctomorpha</taxon>
        <taxon>Phthiraptera</taxon>
        <taxon>Anoplura</taxon>
        <taxon>Polyplacidae</taxon>
        <taxon>Polyplax</taxon>
    </lineage>
</organism>
<evidence type="ECO:0000256" key="1">
    <source>
        <dbReference type="ARBA" id="ARBA00022618"/>
    </source>
</evidence>
<sequence length="601" mass="70417">MYAEDKVTLSEEEWKKLLKKDLEPAILQCSRRGLIHTTQWQVKMILTVLCDVDRNQLKLAELNYSLRDVNPDIDNPMLDSQKTGERDKECYYMCKCYFDLKEYDRCAYFSEKWQTPCVKFLHYYSRYMSFEKKRVENMTEQTCILDSAQTAVINQLQNELAKEKTNNELDGYCCYLYGILCKRLNLQQEAIEALCEAVRKEPLHWGAWKELAGLIDDIRLAKSLDIPHSHWMKNFFLGHLYLEHQMNQAAIQLYWSLREKGLQKSSYIQAQLAICYHNHRIVEKAIAEFSELQAADPYRLDNLDIYSNLLYIKEKKALLSHLAHRACDIDKYRVETCCIVGNLYSLRAEHQKAVVYFQRALKINPHYLSAWTLMGHEYMEMKNSSAAIQSYRQAIEANRRDYRAWYGLGQTYEILRMPSYSLYYYQQAQLLQPNDSRMLLAVGEIYEKLGQNENAIRSYKLARNVGDIEGTALIKLAKLMQKLGIADVAAGLYKEYVSDCEARETCDKGELCRAYKFLAIHCLRYQELGDAYQYAQKCLLYEETKEEAKSLLRDIAVMQKNPQEEQEASMEEETPDSRRVLFYDSDLLWDNQDSSNVNLTP</sequence>
<evidence type="ECO:0000256" key="5">
    <source>
        <dbReference type="ARBA" id="ARBA00022803"/>
    </source>
</evidence>
<dbReference type="GO" id="GO:0051301">
    <property type="term" value="P:cell division"/>
    <property type="evidence" value="ECO:0007669"/>
    <property type="project" value="UniProtKB-KW"/>
</dbReference>
<keyword evidence="4" id="KW-0833">Ubl conjugation pathway</keyword>
<feature type="repeat" description="TPR" evidence="7">
    <location>
        <begin position="334"/>
        <end position="367"/>
    </location>
</feature>
<dbReference type="GO" id="GO:0005680">
    <property type="term" value="C:anaphase-promoting complex"/>
    <property type="evidence" value="ECO:0007669"/>
    <property type="project" value="InterPro"/>
</dbReference>
<evidence type="ECO:0000256" key="3">
    <source>
        <dbReference type="ARBA" id="ARBA00022776"/>
    </source>
</evidence>
<gene>
    <name evidence="9" type="ORF">RUM43_000040</name>
</gene>
<protein>
    <recommendedName>
        <fullName evidence="8">Cdc23 domain-containing protein</fullName>
    </recommendedName>
</protein>
<name>A0AAN8SEV0_POLSC</name>
<evidence type="ECO:0000256" key="4">
    <source>
        <dbReference type="ARBA" id="ARBA00022786"/>
    </source>
</evidence>
<dbReference type="PROSITE" id="PS50005">
    <property type="entry name" value="TPR"/>
    <property type="match status" value="3"/>
</dbReference>
<proteinExistence type="predicted"/>
<evidence type="ECO:0000313" key="10">
    <source>
        <dbReference type="Proteomes" id="UP001372834"/>
    </source>
</evidence>
<comment type="caution">
    <text evidence="9">The sequence shown here is derived from an EMBL/GenBank/DDBJ whole genome shotgun (WGS) entry which is preliminary data.</text>
</comment>
<dbReference type="SUPFAM" id="SSF48452">
    <property type="entry name" value="TPR-like"/>
    <property type="match status" value="2"/>
</dbReference>
<evidence type="ECO:0000313" key="9">
    <source>
        <dbReference type="EMBL" id="KAK6643777.1"/>
    </source>
</evidence>